<evidence type="ECO:0000313" key="5">
    <source>
        <dbReference type="EMBL" id="CQR59515.1"/>
    </source>
</evidence>
<dbReference type="CDD" id="cd06503">
    <property type="entry name" value="ATP-synt_Fo_b"/>
    <property type="match status" value="1"/>
</dbReference>
<dbReference type="Gene3D" id="3.30.450.40">
    <property type="match status" value="1"/>
</dbReference>
<proteinExistence type="predicted"/>
<dbReference type="KEGG" id="sle:sle_00530"/>
<dbReference type="Proteomes" id="UP000035016">
    <property type="component" value="Chromosome Chromosome"/>
</dbReference>
<gene>
    <name evidence="5" type="primary">sle_00530</name>
</gene>
<dbReference type="PANTHER" id="PTHR43156">
    <property type="entry name" value="STAGE II SPORULATION PROTEIN E-RELATED"/>
    <property type="match status" value="1"/>
</dbReference>
<protein>
    <submittedName>
        <fullName evidence="5">Diguanylate Cyclase With GAF Sensor</fullName>
    </submittedName>
</protein>
<dbReference type="Gene3D" id="3.60.40.10">
    <property type="entry name" value="PPM-type phosphatase domain"/>
    <property type="match status" value="1"/>
</dbReference>
<dbReference type="SMART" id="SM00065">
    <property type="entry name" value="GAF"/>
    <property type="match status" value="1"/>
</dbReference>
<evidence type="ECO:0000256" key="2">
    <source>
        <dbReference type="SAM" id="MobiDB-lite"/>
    </source>
</evidence>
<evidence type="ECO:0000256" key="1">
    <source>
        <dbReference type="ARBA" id="ARBA00022801"/>
    </source>
</evidence>
<dbReference type="InterPro" id="IPR001932">
    <property type="entry name" value="PPM-type_phosphatase-like_dom"/>
</dbReference>
<reference evidence="5 6" key="1">
    <citation type="submission" date="2015-02" db="EMBL/GenBank/DDBJ databases">
        <authorList>
            <person name="Gomez-Escribano P.J."/>
        </authorList>
    </citation>
    <scope>NUCLEOTIDE SEQUENCE [LARGE SCALE GENOMIC DNA]</scope>
    <source>
        <strain evidence="6">C34 (DSM 42122 / NRRL B-24963)</strain>
    </source>
</reference>
<feature type="region of interest" description="Disordered" evidence="2">
    <location>
        <begin position="189"/>
        <end position="220"/>
    </location>
</feature>
<dbReference type="InterPro" id="IPR003018">
    <property type="entry name" value="GAF"/>
</dbReference>
<accession>A0A0F7VLE4</accession>
<dbReference type="PANTHER" id="PTHR43156:SF2">
    <property type="entry name" value="STAGE II SPORULATION PROTEIN E"/>
    <property type="match status" value="1"/>
</dbReference>
<dbReference type="InterPro" id="IPR029016">
    <property type="entry name" value="GAF-like_dom_sf"/>
</dbReference>
<feature type="domain" description="PPM-type phosphatase" evidence="4">
    <location>
        <begin position="248"/>
        <end position="476"/>
    </location>
</feature>
<dbReference type="EMBL" id="LN831790">
    <property type="protein sequence ID" value="CQR59515.1"/>
    <property type="molecule type" value="Genomic_DNA"/>
</dbReference>
<sequence>MPQQASASGWPSGRRSLVVPRADVEAARMDAVRRYDILDTPPDGSFDRVASLAARLFDVPVATVTIVDEDRIWFKAAHGLDGVSEIGRDPGLCASAVLRDDALVIPDTLADPVACTNPLVAGEMGVRFYAAAPIVTADGYRLGTVNILDVKPRSVTEEDVATIADLAAIVVDELELRLSAMQTVRHERERRKAEELHAEAEQRLAEAQRDRAEKEQAAREQAEKDKAAIATFASTLQRTLLPPVLPAVPGLQLACHYQTASVQEFGGDFYDVFPLDAGRWAFFLGDVCGKGAEAATVTSLARYTLRAAAQHDPDPVAVLETLNTALLKDVWAGSRYCTAVFGVLTPAGDGSFTVVLGTGGHLPAFHLSPHTRETTPVEVRAVRPEGGMLVGALPQARFATTTFTLEPGQGLLLYTDGLTEACTGDGTMLAEEGLTQFLARSAGPVSAATVVEGTVALLDSFLDGAGDDVALLALSVPTPQTAAAIAGAAATVHTSAATDTGGKES</sequence>
<evidence type="ECO:0000313" key="6">
    <source>
        <dbReference type="Proteomes" id="UP000035016"/>
    </source>
</evidence>
<dbReference type="Pfam" id="PF01590">
    <property type="entry name" value="GAF"/>
    <property type="match status" value="1"/>
</dbReference>
<dbReference type="GO" id="GO:0016791">
    <property type="term" value="F:phosphatase activity"/>
    <property type="evidence" value="ECO:0007669"/>
    <property type="project" value="TreeGrafter"/>
</dbReference>
<dbReference type="InterPro" id="IPR036457">
    <property type="entry name" value="PPM-type-like_dom_sf"/>
</dbReference>
<dbReference type="SUPFAM" id="SSF81606">
    <property type="entry name" value="PP2C-like"/>
    <property type="match status" value="1"/>
</dbReference>
<evidence type="ECO:0000259" key="4">
    <source>
        <dbReference type="SMART" id="SM00331"/>
    </source>
</evidence>
<dbReference type="InterPro" id="IPR052016">
    <property type="entry name" value="Bact_Sigma-Reg"/>
</dbReference>
<name>A0A0F7VLE4_STRLW</name>
<dbReference type="SUPFAM" id="SSF55781">
    <property type="entry name" value="GAF domain-like"/>
    <property type="match status" value="1"/>
</dbReference>
<dbReference type="AlphaFoldDB" id="A0A0F7VLE4"/>
<keyword evidence="1" id="KW-0378">Hydrolase</keyword>
<dbReference type="Pfam" id="PF07228">
    <property type="entry name" value="SpoIIE"/>
    <property type="match status" value="1"/>
</dbReference>
<organism evidence="5 6">
    <name type="scientific">Streptomyces leeuwenhoekii</name>
    <dbReference type="NCBI Taxonomy" id="1437453"/>
    <lineage>
        <taxon>Bacteria</taxon>
        <taxon>Bacillati</taxon>
        <taxon>Actinomycetota</taxon>
        <taxon>Actinomycetes</taxon>
        <taxon>Kitasatosporales</taxon>
        <taxon>Streptomycetaceae</taxon>
        <taxon>Streptomyces</taxon>
    </lineage>
</organism>
<evidence type="ECO:0000259" key="3">
    <source>
        <dbReference type="SMART" id="SM00065"/>
    </source>
</evidence>
<feature type="domain" description="GAF" evidence="3">
    <location>
        <begin position="41"/>
        <end position="181"/>
    </location>
</feature>
<dbReference type="SMART" id="SM00331">
    <property type="entry name" value="PP2C_SIG"/>
    <property type="match status" value="1"/>
</dbReference>